<protein>
    <submittedName>
        <fullName evidence="1">Uncharacterized protein</fullName>
    </submittedName>
</protein>
<evidence type="ECO:0000313" key="2">
    <source>
        <dbReference type="Proteomes" id="UP000029554"/>
    </source>
</evidence>
<reference evidence="1 2" key="1">
    <citation type="submission" date="2014-09" db="EMBL/GenBank/DDBJ databases">
        <title>Whole Genome Shotgun of Flavobacterium aquatile LMG 4008.</title>
        <authorList>
            <person name="Gale A.N."/>
            <person name="Pipes S.E."/>
            <person name="Newman J.D."/>
        </authorList>
    </citation>
    <scope>NUCLEOTIDE SEQUENCE [LARGE SCALE GENOMIC DNA]</scope>
    <source>
        <strain evidence="1 2">LMG 4008</strain>
    </source>
</reference>
<accession>A0A095V350</accession>
<keyword evidence="2" id="KW-1185">Reference proteome</keyword>
<dbReference type="EMBL" id="JRHH01000001">
    <property type="protein sequence ID" value="KGD69280.1"/>
    <property type="molecule type" value="Genomic_DNA"/>
</dbReference>
<dbReference type="OrthoDB" id="1431099at2"/>
<comment type="caution">
    <text evidence="1">The sequence shown here is derived from an EMBL/GenBank/DDBJ whole genome shotgun (WGS) entry which is preliminary data.</text>
</comment>
<dbReference type="AlphaFoldDB" id="A0A095V350"/>
<proteinExistence type="predicted"/>
<organism evidence="1 2">
    <name type="scientific">Flavobacterium aquatile LMG 4008 = ATCC 11947</name>
    <dbReference type="NCBI Taxonomy" id="1453498"/>
    <lineage>
        <taxon>Bacteria</taxon>
        <taxon>Pseudomonadati</taxon>
        <taxon>Bacteroidota</taxon>
        <taxon>Flavobacteriia</taxon>
        <taxon>Flavobacteriales</taxon>
        <taxon>Flavobacteriaceae</taxon>
        <taxon>Flavobacterium</taxon>
    </lineage>
</organism>
<dbReference type="eggNOG" id="ENOG502Z8NF">
    <property type="taxonomic scope" value="Bacteria"/>
</dbReference>
<evidence type="ECO:0000313" key="1">
    <source>
        <dbReference type="EMBL" id="KGD69280.1"/>
    </source>
</evidence>
<name>A0A095V350_9FLAO</name>
<gene>
    <name evidence="1" type="ORF">LG45_00415</name>
</gene>
<dbReference type="Proteomes" id="UP000029554">
    <property type="component" value="Unassembled WGS sequence"/>
</dbReference>
<sequence length="265" mass="29827">MKLKLLLFFLLITTFGFAQGGKLKVLKGIIVSDSVRVERVTVTNLTQGTFSVSDDLGQFSIFAIEGDNLVFSSVVFESVSVILKATDFQKLLFTVELDVNVNQLDEVKIGAFKLSGDLTYDAKRIKVKPVYKIDLPKIDFSQLEITGVKDRVLSPIPGFNQQPLGGLNFVNIAKAVFNSGSSKKERFTVKTQIYSSEAFVTTIKKSFNESFFTNTLKIKEDEVGRFLNFCTTDERKEKWLLKPENQLALVDYLTKKGEEFNKIND</sequence>
<dbReference type="STRING" id="1453498.LG45_00415"/>
<dbReference type="RefSeq" id="WP_035123325.1">
    <property type="nucleotide sequence ID" value="NZ_JRHH01000001.1"/>
</dbReference>